<gene>
    <name evidence="6" type="ORF">TWF696_003206</name>
</gene>
<evidence type="ECO:0000256" key="1">
    <source>
        <dbReference type="ARBA" id="ARBA00022737"/>
    </source>
</evidence>
<dbReference type="GO" id="GO:0019888">
    <property type="term" value="F:protein phosphatase regulator activity"/>
    <property type="evidence" value="ECO:0007669"/>
    <property type="project" value="TreeGrafter"/>
</dbReference>
<dbReference type="InterPro" id="IPR055231">
    <property type="entry name" value="2AA_helical"/>
</dbReference>
<feature type="domain" description="Phosphatase 2A Regulatory Subunit A helical" evidence="5">
    <location>
        <begin position="367"/>
        <end position="530"/>
    </location>
</feature>
<dbReference type="InterPro" id="IPR051023">
    <property type="entry name" value="PP2A_Regulatory_Subunit_A"/>
</dbReference>
<dbReference type="Proteomes" id="UP001375240">
    <property type="component" value="Unassembled WGS sequence"/>
</dbReference>
<dbReference type="GO" id="GO:0005829">
    <property type="term" value="C:cytosol"/>
    <property type="evidence" value="ECO:0007669"/>
    <property type="project" value="TreeGrafter"/>
</dbReference>
<feature type="repeat" description="HEAT" evidence="3">
    <location>
        <begin position="166"/>
        <end position="204"/>
    </location>
</feature>
<evidence type="ECO:0000256" key="2">
    <source>
        <dbReference type="ARBA" id="ARBA00038332"/>
    </source>
</evidence>
<dbReference type="FunFam" id="1.25.10.10:FF:000011">
    <property type="entry name" value="Serine/threonine-protein phosphatase 2A regulatory subunit A alpha isoform"/>
    <property type="match status" value="1"/>
</dbReference>
<dbReference type="InterPro" id="IPR021133">
    <property type="entry name" value="HEAT_type_2"/>
</dbReference>
<reference evidence="6 7" key="1">
    <citation type="submission" date="2019-10" db="EMBL/GenBank/DDBJ databases">
        <authorList>
            <person name="Palmer J.M."/>
        </authorList>
    </citation>
    <scope>NUCLEOTIDE SEQUENCE [LARGE SCALE GENOMIC DNA]</scope>
    <source>
        <strain evidence="6 7">TWF696</strain>
    </source>
</reference>
<dbReference type="Pfam" id="PF02985">
    <property type="entry name" value="HEAT"/>
    <property type="match status" value="1"/>
</dbReference>
<feature type="repeat" description="HEAT" evidence="3">
    <location>
        <begin position="324"/>
        <end position="362"/>
    </location>
</feature>
<dbReference type="AlphaFoldDB" id="A0AAV9U0W9"/>
<feature type="repeat" description="HEAT" evidence="3">
    <location>
        <begin position="363"/>
        <end position="401"/>
    </location>
</feature>
<dbReference type="GO" id="GO:0000159">
    <property type="term" value="C:protein phosphatase type 2A complex"/>
    <property type="evidence" value="ECO:0007669"/>
    <property type="project" value="TreeGrafter"/>
</dbReference>
<dbReference type="EMBL" id="JAVHNQ010000016">
    <property type="protein sequence ID" value="KAK6331136.1"/>
    <property type="molecule type" value="Genomic_DNA"/>
</dbReference>
<feature type="repeat" description="HEAT" evidence="3">
    <location>
        <begin position="205"/>
        <end position="243"/>
    </location>
</feature>
<dbReference type="InterPro" id="IPR011989">
    <property type="entry name" value="ARM-like"/>
</dbReference>
<feature type="repeat" description="HEAT" evidence="3">
    <location>
        <begin position="402"/>
        <end position="440"/>
    </location>
</feature>
<sequence length="617" mass="68020">MDIQATSDELYPIAVLMDELKHDDVLLRLNAIRRLSTIALALGPERTRDELIPFLDESVEDEDEVLTALSDELGGFVEYVGGPEFGHVLLSPLENLAAIEEPLVRDKAVESLNRICSELSQEQVETYFIPLIIRLSKADWFTSKISATGLYCNAYEKATSPSQESLRAHFGQLVHDDTPMVRRAAATALAKFAKHMSAEVVVAEMLSLFQHLAQDDQDSVRLLTVEILISVAEVIPQDQQASHTILLTTLRNLIGDKSWRVRYMVADRFEKLAKAVGDEVVRRDLVPAFVKLLKDTEAEVRTAIAGQIPGFCGLLDRETLLNEIMTSVEDLVSDASQHVRAALGTQISGLAPILGKEETIAHLLPMFLQMLKDEFPDVRLHIISKLELVNDVIGIELLSQSLLPAIVQLAEDKQWRVRLAIIEYIPLLASQLGVEFFDEKLGGLCMGWLGDAVFSIREAATLNLKKLTEVFGVDWAKSTIIPKVMGMGQHPNYLFRMTTCFAISTLAPVVSLEVIQENILPVIGQLVEDPIPNIRFNVAKSYGSLLDVLRSLPADGSPLANGEIAPLGTEPSPAALEVIQKDIVPALEKLQADDDIDVRYFSSQAAGKLPDAMHTSP</sequence>
<feature type="repeat" description="HEAT" evidence="3">
    <location>
        <begin position="12"/>
        <end position="50"/>
    </location>
</feature>
<dbReference type="Gene3D" id="1.25.10.10">
    <property type="entry name" value="Leucine-rich Repeat Variant"/>
    <property type="match status" value="1"/>
</dbReference>
<dbReference type="PANTHER" id="PTHR10648:SF4">
    <property type="entry name" value="PROTEIN PHOSPHATASE 2 (FORMERLY 2A), REGULATORY SUBUNIT A, BETA ISOFORM-RELATED"/>
    <property type="match status" value="1"/>
</dbReference>
<feature type="repeat" description="HEAT" evidence="3">
    <location>
        <begin position="285"/>
        <end position="323"/>
    </location>
</feature>
<dbReference type="SUPFAM" id="SSF48371">
    <property type="entry name" value="ARM repeat"/>
    <property type="match status" value="1"/>
</dbReference>
<dbReference type="InterPro" id="IPR054573">
    <property type="entry name" value="PP2A/SF3B1-like_HEAT"/>
</dbReference>
<dbReference type="InterPro" id="IPR016024">
    <property type="entry name" value="ARM-type_fold"/>
</dbReference>
<accession>A0AAV9U0W9</accession>
<evidence type="ECO:0000259" key="5">
    <source>
        <dbReference type="Pfam" id="PF22956"/>
    </source>
</evidence>
<organism evidence="6 7">
    <name type="scientific">Orbilia brochopaga</name>
    <dbReference type="NCBI Taxonomy" id="3140254"/>
    <lineage>
        <taxon>Eukaryota</taxon>
        <taxon>Fungi</taxon>
        <taxon>Dikarya</taxon>
        <taxon>Ascomycota</taxon>
        <taxon>Pezizomycotina</taxon>
        <taxon>Orbiliomycetes</taxon>
        <taxon>Orbiliales</taxon>
        <taxon>Orbiliaceae</taxon>
        <taxon>Orbilia</taxon>
    </lineage>
</organism>
<evidence type="ECO:0000256" key="3">
    <source>
        <dbReference type="PROSITE-ProRule" id="PRU00103"/>
    </source>
</evidence>
<feature type="domain" description="Phosphatase PP2A regulatory subunit A/Splicing factor 3B subunit 1-like HEAT repeat" evidence="4">
    <location>
        <begin position="279"/>
        <end position="355"/>
    </location>
</feature>
<feature type="repeat" description="HEAT" evidence="3">
    <location>
        <begin position="583"/>
        <end position="617"/>
    </location>
</feature>
<feature type="repeat" description="HEAT" evidence="3">
    <location>
        <begin position="246"/>
        <end position="284"/>
    </location>
</feature>
<keyword evidence="7" id="KW-1185">Reference proteome</keyword>
<evidence type="ECO:0008006" key="8">
    <source>
        <dbReference type="Google" id="ProtNLM"/>
    </source>
</evidence>
<dbReference type="Pfam" id="PF22956">
    <property type="entry name" value="VPS15-like_hel"/>
    <property type="match status" value="1"/>
</dbReference>
<feature type="repeat" description="HEAT" evidence="3">
    <location>
        <begin position="89"/>
        <end position="127"/>
    </location>
</feature>
<feature type="repeat" description="HEAT" evidence="3">
    <location>
        <begin position="519"/>
        <end position="557"/>
    </location>
</feature>
<dbReference type="PROSITE" id="PS50077">
    <property type="entry name" value="HEAT_REPEAT"/>
    <property type="match status" value="11"/>
</dbReference>
<evidence type="ECO:0000313" key="6">
    <source>
        <dbReference type="EMBL" id="KAK6331136.1"/>
    </source>
</evidence>
<dbReference type="InterPro" id="IPR000357">
    <property type="entry name" value="HEAT"/>
</dbReference>
<comment type="caution">
    <text evidence="6">The sequence shown here is derived from an EMBL/GenBank/DDBJ whole genome shotgun (WGS) entry which is preliminary data.</text>
</comment>
<name>A0AAV9U0W9_9PEZI</name>
<dbReference type="Pfam" id="PF22646">
    <property type="entry name" value="PPP2R1A-like_HEAT"/>
    <property type="match status" value="1"/>
</dbReference>
<dbReference type="PANTHER" id="PTHR10648">
    <property type="entry name" value="SERINE/THREONINE-PROTEIN PHOSPHATASE PP2A 65 KDA REGULATORY SUBUNIT"/>
    <property type="match status" value="1"/>
</dbReference>
<comment type="similarity">
    <text evidence="2">Belongs to the phosphatase 2A regulatory subunit A family.</text>
</comment>
<keyword evidence="1" id="KW-0677">Repeat</keyword>
<proteinExistence type="inferred from homology"/>
<evidence type="ECO:0000313" key="7">
    <source>
        <dbReference type="Proteomes" id="UP001375240"/>
    </source>
</evidence>
<dbReference type="GO" id="GO:0005634">
    <property type="term" value="C:nucleus"/>
    <property type="evidence" value="ECO:0007669"/>
    <property type="project" value="TreeGrafter"/>
</dbReference>
<evidence type="ECO:0000259" key="4">
    <source>
        <dbReference type="Pfam" id="PF22646"/>
    </source>
</evidence>
<protein>
    <recommendedName>
        <fullName evidence="8">Protein phosphatase PP2A regulatory subunit A</fullName>
    </recommendedName>
</protein>